<dbReference type="AlphaFoldDB" id="A0A519BG20"/>
<dbReference type="InterPro" id="IPR002191">
    <property type="entry name" value="Bac_export_3"/>
</dbReference>
<feature type="transmembrane region" description="Helical" evidence="9">
    <location>
        <begin position="55"/>
        <end position="74"/>
    </location>
</feature>
<keyword evidence="10" id="KW-0966">Cell projection</keyword>
<evidence type="ECO:0000313" key="10">
    <source>
        <dbReference type="EMBL" id="RZD16208.1"/>
    </source>
</evidence>
<dbReference type="PANTHER" id="PTHR34040">
    <property type="entry name" value="FLAGELLAR BIOSYNTHETIC PROTEIN FLIQ"/>
    <property type="match status" value="1"/>
</dbReference>
<dbReference type="GO" id="GO:0009425">
    <property type="term" value="C:bacterial-type flagellum basal body"/>
    <property type="evidence" value="ECO:0007669"/>
    <property type="project" value="UniProtKB-SubCell"/>
</dbReference>
<dbReference type="PANTHER" id="PTHR34040:SF2">
    <property type="entry name" value="FLAGELLAR BIOSYNTHETIC PROTEIN FLIQ"/>
    <property type="match status" value="1"/>
</dbReference>
<evidence type="ECO:0000256" key="4">
    <source>
        <dbReference type="ARBA" id="ARBA00022475"/>
    </source>
</evidence>
<dbReference type="EMBL" id="SGBC01000003">
    <property type="protein sequence ID" value="RZD16208.1"/>
    <property type="molecule type" value="Genomic_DNA"/>
</dbReference>
<dbReference type="GO" id="GO:0009306">
    <property type="term" value="P:protein secretion"/>
    <property type="evidence" value="ECO:0007669"/>
    <property type="project" value="InterPro"/>
</dbReference>
<keyword evidence="6 9" id="KW-1133">Transmembrane helix</keyword>
<evidence type="ECO:0000256" key="1">
    <source>
        <dbReference type="ARBA" id="ARBA00004651"/>
    </source>
</evidence>
<dbReference type="Proteomes" id="UP000316562">
    <property type="component" value="Unassembled WGS sequence"/>
</dbReference>
<comment type="subcellular location">
    <subcellularLocation>
        <location evidence="1 9">Cell membrane</location>
        <topology evidence="1">Multi-pass membrane protein</topology>
    </subcellularLocation>
    <subcellularLocation>
        <location evidence="9">Bacterial flagellum basal body</location>
    </subcellularLocation>
</comment>
<keyword evidence="10" id="KW-0969">Cilium</keyword>
<reference evidence="10 11" key="1">
    <citation type="journal article" date="2019" name="ISME J.">
        <title>Insights into ecological role of a new deltaproteobacterial order Candidatus Acidulodesulfobacterales by metagenomics and metatranscriptomics.</title>
        <authorList>
            <person name="Tan S."/>
            <person name="Liu J."/>
            <person name="Fang Y."/>
            <person name="Hedlund B.P."/>
            <person name="Lian Z.H."/>
            <person name="Huang L.Y."/>
            <person name="Li J.T."/>
            <person name="Huang L.N."/>
            <person name="Li W.J."/>
            <person name="Jiang H.C."/>
            <person name="Dong H.L."/>
            <person name="Shu W.S."/>
        </authorList>
    </citation>
    <scope>NUCLEOTIDE SEQUENCE [LARGE SCALE GENOMIC DNA]</scope>
    <source>
        <strain evidence="10">AP2</strain>
    </source>
</reference>
<organism evidence="10 11">
    <name type="scientific">Acididesulfobacter guangdongensis</name>
    <dbReference type="NCBI Taxonomy" id="2597225"/>
    <lineage>
        <taxon>Bacteria</taxon>
        <taxon>Deltaproteobacteria</taxon>
        <taxon>Candidatus Acidulodesulfobacterales</taxon>
        <taxon>Candidatus Acididesulfobacter</taxon>
    </lineage>
</organism>
<dbReference type="PIRSF" id="PIRSF004669">
    <property type="entry name" value="FliQ"/>
    <property type="match status" value="1"/>
</dbReference>
<gene>
    <name evidence="9 10" type="primary">fliQ</name>
    <name evidence="10" type="ORF">EVJ46_08465</name>
</gene>
<name>A0A519BG20_ACIG2</name>
<evidence type="ECO:0000256" key="5">
    <source>
        <dbReference type="ARBA" id="ARBA00022692"/>
    </source>
</evidence>
<evidence type="ECO:0000256" key="8">
    <source>
        <dbReference type="ARBA" id="ARBA00023143"/>
    </source>
</evidence>
<evidence type="ECO:0000256" key="3">
    <source>
        <dbReference type="ARBA" id="ARBA00021718"/>
    </source>
</evidence>
<evidence type="ECO:0000313" key="11">
    <source>
        <dbReference type="Proteomes" id="UP000316562"/>
    </source>
</evidence>
<comment type="caution">
    <text evidence="10">The sequence shown here is derived from an EMBL/GenBank/DDBJ whole genome shotgun (WGS) entry which is preliminary data.</text>
</comment>
<keyword evidence="5 9" id="KW-0812">Transmembrane</keyword>
<evidence type="ECO:0000256" key="7">
    <source>
        <dbReference type="ARBA" id="ARBA00023136"/>
    </source>
</evidence>
<dbReference type="InterPro" id="IPR006305">
    <property type="entry name" value="FliQ"/>
</dbReference>
<protein>
    <recommendedName>
        <fullName evidence="3 9">Flagellar biosynthetic protein FliQ</fullName>
    </recommendedName>
</protein>
<dbReference type="PRINTS" id="PR00952">
    <property type="entry name" value="TYPE3IMQPROT"/>
</dbReference>
<keyword evidence="8 9" id="KW-0975">Bacterial flagellum</keyword>
<proteinExistence type="inferred from homology"/>
<keyword evidence="4 9" id="KW-1003">Cell membrane</keyword>
<evidence type="ECO:0000256" key="2">
    <source>
        <dbReference type="ARBA" id="ARBA00006156"/>
    </source>
</evidence>
<accession>A0A519BG20</accession>
<keyword evidence="10" id="KW-0282">Flagellum</keyword>
<feature type="transmembrane region" description="Helical" evidence="9">
    <location>
        <begin position="12"/>
        <end position="35"/>
    </location>
</feature>
<comment type="similarity">
    <text evidence="2 9">Belongs to the FliQ/MopD/SpaQ family.</text>
</comment>
<dbReference type="Pfam" id="PF01313">
    <property type="entry name" value="Bac_export_3"/>
    <property type="match status" value="1"/>
</dbReference>
<comment type="function">
    <text evidence="9">Role in flagellar biosynthesis.</text>
</comment>
<dbReference type="NCBIfam" id="TIGR01402">
    <property type="entry name" value="fliQ"/>
    <property type="match status" value="1"/>
</dbReference>
<dbReference type="GO" id="GO:0005886">
    <property type="term" value="C:plasma membrane"/>
    <property type="evidence" value="ECO:0007669"/>
    <property type="project" value="UniProtKB-SubCell"/>
</dbReference>
<evidence type="ECO:0000256" key="9">
    <source>
        <dbReference type="RuleBase" id="RU364090"/>
    </source>
</evidence>
<dbReference type="GO" id="GO:0044780">
    <property type="term" value="P:bacterial-type flagellum assembly"/>
    <property type="evidence" value="ECO:0007669"/>
    <property type="project" value="InterPro"/>
</dbReference>
<keyword evidence="7 9" id="KW-0472">Membrane</keyword>
<sequence length="92" mass="10183">MSIEFVNFIIQKMILTVLYLSAPPLIASLAIGLMISVFQAVTQLQDQTITFVPKIIVVIVVLLIFGPWMLNILVDFATAIFTHFPAYVRGGS</sequence>
<evidence type="ECO:0000256" key="6">
    <source>
        <dbReference type="ARBA" id="ARBA00022989"/>
    </source>
</evidence>